<name>A0A919CTE5_9ACTN</name>
<dbReference type="SUPFAM" id="SSF140453">
    <property type="entry name" value="EsxAB dimer-like"/>
    <property type="match status" value="1"/>
</dbReference>
<reference evidence="2" key="1">
    <citation type="journal article" date="2014" name="Int. J. Syst. Evol. Microbiol.">
        <title>Complete genome sequence of Corynebacterium casei LMG S-19264T (=DSM 44701T), isolated from a smear-ripened cheese.</title>
        <authorList>
            <consortium name="US DOE Joint Genome Institute (JGI-PGF)"/>
            <person name="Walter F."/>
            <person name="Albersmeier A."/>
            <person name="Kalinowski J."/>
            <person name="Ruckert C."/>
        </authorList>
    </citation>
    <scope>NUCLEOTIDE SEQUENCE</scope>
    <source>
        <strain evidence="2">JCM 4654</strain>
    </source>
</reference>
<dbReference type="InterPro" id="IPR036689">
    <property type="entry name" value="ESAT-6-like_sf"/>
</dbReference>
<dbReference type="Gene3D" id="1.10.287.1060">
    <property type="entry name" value="ESAT-6-like"/>
    <property type="match status" value="1"/>
</dbReference>
<protein>
    <recommendedName>
        <fullName evidence="4">WXG100 family type VII secretion target</fullName>
    </recommendedName>
</protein>
<feature type="region of interest" description="Disordered" evidence="1">
    <location>
        <begin position="112"/>
        <end position="137"/>
    </location>
</feature>
<dbReference type="Pfam" id="PF06013">
    <property type="entry name" value="WXG100"/>
    <property type="match status" value="1"/>
</dbReference>
<evidence type="ECO:0000313" key="2">
    <source>
        <dbReference type="EMBL" id="GHD85334.1"/>
    </source>
</evidence>
<comment type="caution">
    <text evidence="2">The sequence shown here is derived from an EMBL/GenBank/DDBJ whole genome shotgun (WGS) entry which is preliminary data.</text>
</comment>
<evidence type="ECO:0008006" key="4">
    <source>
        <dbReference type="Google" id="ProtNLM"/>
    </source>
</evidence>
<sequence>MGTRGSGGGGGPDLHVSGKDLTKLAGDLDDMQDHLDKQVKRMDGLVDRIEAGWRGPAATAYREFHRAAAEDAVRIREVMKLLEQAVRMSRDGFSRHDLDVLEQMRSVRVDVGSEAGRLSTPGEASAPPPPRSSLDSY</sequence>
<reference evidence="2" key="2">
    <citation type="submission" date="2020-09" db="EMBL/GenBank/DDBJ databases">
        <authorList>
            <person name="Sun Q."/>
            <person name="Ohkuma M."/>
        </authorList>
    </citation>
    <scope>NUCLEOTIDE SEQUENCE</scope>
    <source>
        <strain evidence="2">JCM 4654</strain>
    </source>
</reference>
<keyword evidence="3" id="KW-1185">Reference proteome</keyword>
<evidence type="ECO:0000256" key="1">
    <source>
        <dbReference type="SAM" id="MobiDB-lite"/>
    </source>
</evidence>
<organism evidence="2 3">
    <name type="scientific">Streptomyces naganishii JCM 4654</name>
    <dbReference type="NCBI Taxonomy" id="1306179"/>
    <lineage>
        <taxon>Bacteria</taxon>
        <taxon>Bacillati</taxon>
        <taxon>Actinomycetota</taxon>
        <taxon>Actinomycetes</taxon>
        <taxon>Kitasatosporales</taxon>
        <taxon>Streptomycetaceae</taxon>
        <taxon>Streptomyces</taxon>
    </lineage>
</organism>
<dbReference type="Proteomes" id="UP000608955">
    <property type="component" value="Unassembled WGS sequence"/>
</dbReference>
<proteinExistence type="predicted"/>
<accession>A0A919CTE5</accession>
<gene>
    <name evidence="2" type="ORF">GCM10010508_08680</name>
</gene>
<dbReference type="EMBL" id="BMVF01000002">
    <property type="protein sequence ID" value="GHD85334.1"/>
    <property type="molecule type" value="Genomic_DNA"/>
</dbReference>
<dbReference type="RefSeq" id="WP_190176347.1">
    <property type="nucleotide sequence ID" value="NZ_BMVF01000002.1"/>
</dbReference>
<dbReference type="AlphaFoldDB" id="A0A919CTE5"/>
<dbReference type="InterPro" id="IPR010310">
    <property type="entry name" value="T7SS_ESAT-6-like"/>
</dbReference>
<evidence type="ECO:0000313" key="3">
    <source>
        <dbReference type="Proteomes" id="UP000608955"/>
    </source>
</evidence>